<protein>
    <recommendedName>
        <fullName evidence="3">Exonuclease domain-containing protein</fullName>
    </recommendedName>
</protein>
<dbReference type="InterPro" id="IPR036397">
    <property type="entry name" value="RNaseH_sf"/>
</dbReference>
<sequence>MAGMLRELGMELRGRHHSGIDDCRNIARICERMLKDGWVPGGGRSSVSTPPKSGGTEAASGVPAKENVHVGVKGTSRGGWVDEGKVREAVYSALDEADCGGSRRRGRNRS</sequence>
<feature type="region of interest" description="Disordered" evidence="1">
    <location>
        <begin position="39"/>
        <end position="80"/>
    </location>
</feature>
<accession>A0A7S4KAW0</accession>
<proteinExistence type="predicted"/>
<gene>
    <name evidence="2" type="ORF">OAUR00152_LOCUS42153</name>
</gene>
<dbReference type="Gene3D" id="3.30.420.10">
    <property type="entry name" value="Ribonuclease H-like superfamily/Ribonuclease H"/>
    <property type="match status" value="1"/>
</dbReference>
<name>A0A7S4KAW0_9STRA</name>
<evidence type="ECO:0008006" key="3">
    <source>
        <dbReference type="Google" id="ProtNLM"/>
    </source>
</evidence>
<evidence type="ECO:0000256" key="1">
    <source>
        <dbReference type="SAM" id="MobiDB-lite"/>
    </source>
</evidence>
<dbReference type="GO" id="GO:0003676">
    <property type="term" value="F:nucleic acid binding"/>
    <property type="evidence" value="ECO:0007669"/>
    <property type="project" value="InterPro"/>
</dbReference>
<dbReference type="PANTHER" id="PTHR23044">
    <property type="entry name" value="3'-5' EXONUCLEASE ERI1-RELATED"/>
    <property type="match status" value="1"/>
</dbReference>
<evidence type="ECO:0000313" key="2">
    <source>
        <dbReference type="EMBL" id="CAE2289202.1"/>
    </source>
</evidence>
<dbReference type="AlphaFoldDB" id="A0A7S4KAW0"/>
<dbReference type="EMBL" id="HBKQ01061770">
    <property type="protein sequence ID" value="CAE2289202.1"/>
    <property type="molecule type" value="Transcribed_RNA"/>
</dbReference>
<dbReference type="InterPro" id="IPR051274">
    <property type="entry name" value="3-5_Exoribonuclease"/>
</dbReference>
<reference evidence="2" key="1">
    <citation type="submission" date="2021-01" db="EMBL/GenBank/DDBJ databases">
        <authorList>
            <person name="Corre E."/>
            <person name="Pelletier E."/>
            <person name="Niang G."/>
            <person name="Scheremetjew M."/>
            <person name="Finn R."/>
            <person name="Kale V."/>
            <person name="Holt S."/>
            <person name="Cochrane G."/>
            <person name="Meng A."/>
            <person name="Brown T."/>
            <person name="Cohen L."/>
        </authorList>
    </citation>
    <scope>NUCLEOTIDE SEQUENCE</scope>
    <source>
        <strain evidence="2">Isolate 1302-5</strain>
    </source>
</reference>
<dbReference type="PANTHER" id="PTHR23044:SF61">
    <property type="entry name" value="3'-5' EXORIBONUCLEASE 1-RELATED"/>
    <property type="match status" value="1"/>
</dbReference>
<organism evidence="2">
    <name type="scientific">Odontella aurita</name>
    <dbReference type="NCBI Taxonomy" id="265563"/>
    <lineage>
        <taxon>Eukaryota</taxon>
        <taxon>Sar</taxon>
        <taxon>Stramenopiles</taxon>
        <taxon>Ochrophyta</taxon>
        <taxon>Bacillariophyta</taxon>
        <taxon>Mediophyceae</taxon>
        <taxon>Biddulphiophycidae</taxon>
        <taxon>Eupodiscales</taxon>
        <taxon>Odontellaceae</taxon>
        <taxon>Odontella</taxon>
    </lineage>
</organism>